<keyword evidence="2" id="KW-1185">Reference proteome</keyword>
<name>A0AC60NVW7_IXOPE</name>
<sequence length="194" mass="21770">MAGSRIHKLGTIFTRVEGLLKAGGMTERPLWYDVYAAFPPIQEPDYYRKAPAAPVRNICYPEDTIRARFGRDFGQGPVAENLLNPAQTSLCQRFVERYQELSRQRPELSEDAVYEAVKEDFSYELSSGKARHSAGMASKRATCVRALTDEEIQEVLMNSDSDESENDDAAQLSDLSSDDSEEEPVPVKKKTRQG</sequence>
<feature type="non-terminal residue" evidence="1">
    <location>
        <position position="194"/>
    </location>
</feature>
<reference evidence="1 2" key="1">
    <citation type="journal article" date="2020" name="Cell">
        <title>Large-Scale Comparative Analyses of Tick Genomes Elucidate Their Genetic Diversity and Vector Capacities.</title>
        <authorList>
            <consortium name="Tick Genome and Microbiome Consortium (TIGMIC)"/>
            <person name="Jia N."/>
            <person name="Wang J."/>
            <person name="Shi W."/>
            <person name="Du L."/>
            <person name="Sun Y."/>
            <person name="Zhan W."/>
            <person name="Jiang J.F."/>
            <person name="Wang Q."/>
            <person name="Zhang B."/>
            <person name="Ji P."/>
            <person name="Bell-Sakyi L."/>
            <person name="Cui X.M."/>
            <person name="Yuan T.T."/>
            <person name="Jiang B.G."/>
            <person name="Yang W.F."/>
            <person name="Lam T.T."/>
            <person name="Chang Q.C."/>
            <person name="Ding S.J."/>
            <person name="Wang X.J."/>
            <person name="Zhu J.G."/>
            <person name="Ruan X.D."/>
            <person name="Zhao L."/>
            <person name="Wei J.T."/>
            <person name="Ye R.Z."/>
            <person name="Que T.C."/>
            <person name="Du C.H."/>
            <person name="Zhou Y.H."/>
            <person name="Cheng J.X."/>
            <person name="Dai P.F."/>
            <person name="Guo W.B."/>
            <person name="Han X.H."/>
            <person name="Huang E.J."/>
            <person name="Li L.F."/>
            <person name="Wei W."/>
            <person name="Gao Y.C."/>
            <person name="Liu J.Z."/>
            <person name="Shao H.Z."/>
            <person name="Wang X."/>
            <person name="Wang C.C."/>
            <person name="Yang T.C."/>
            <person name="Huo Q.B."/>
            <person name="Li W."/>
            <person name="Chen H.Y."/>
            <person name="Chen S.E."/>
            <person name="Zhou L.G."/>
            <person name="Ni X.B."/>
            <person name="Tian J.H."/>
            <person name="Sheng Y."/>
            <person name="Liu T."/>
            <person name="Pan Y.S."/>
            <person name="Xia L.Y."/>
            <person name="Li J."/>
            <person name="Zhao F."/>
            <person name="Cao W.C."/>
        </authorList>
    </citation>
    <scope>NUCLEOTIDE SEQUENCE [LARGE SCALE GENOMIC DNA]</scope>
    <source>
        <strain evidence="1">Iper-2018</strain>
    </source>
</reference>
<dbReference type="EMBL" id="JABSTQ010011446">
    <property type="protein sequence ID" value="KAG0411296.1"/>
    <property type="molecule type" value="Genomic_DNA"/>
</dbReference>
<dbReference type="Proteomes" id="UP000805193">
    <property type="component" value="Unassembled WGS sequence"/>
</dbReference>
<proteinExistence type="predicted"/>
<evidence type="ECO:0000313" key="1">
    <source>
        <dbReference type="EMBL" id="KAG0411296.1"/>
    </source>
</evidence>
<accession>A0AC60NVW7</accession>
<gene>
    <name evidence="1" type="ORF">HPB47_011594</name>
</gene>
<organism evidence="1 2">
    <name type="scientific">Ixodes persulcatus</name>
    <name type="common">Taiga tick</name>
    <dbReference type="NCBI Taxonomy" id="34615"/>
    <lineage>
        <taxon>Eukaryota</taxon>
        <taxon>Metazoa</taxon>
        <taxon>Ecdysozoa</taxon>
        <taxon>Arthropoda</taxon>
        <taxon>Chelicerata</taxon>
        <taxon>Arachnida</taxon>
        <taxon>Acari</taxon>
        <taxon>Parasitiformes</taxon>
        <taxon>Ixodida</taxon>
        <taxon>Ixodoidea</taxon>
        <taxon>Ixodidae</taxon>
        <taxon>Ixodinae</taxon>
        <taxon>Ixodes</taxon>
    </lineage>
</organism>
<evidence type="ECO:0000313" key="2">
    <source>
        <dbReference type="Proteomes" id="UP000805193"/>
    </source>
</evidence>
<comment type="caution">
    <text evidence="1">The sequence shown here is derived from an EMBL/GenBank/DDBJ whole genome shotgun (WGS) entry which is preliminary data.</text>
</comment>
<protein>
    <submittedName>
        <fullName evidence="1">Uncharacterized protein</fullName>
    </submittedName>
</protein>